<organism evidence="1">
    <name type="scientific">uncultured Desulfobacterium sp</name>
    <dbReference type="NCBI Taxonomy" id="201089"/>
    <lineage>
        <taxon>Bacteria</taxon>
        <taxon>Pseudomonadati</taxon>
        <taxon>Thermodesulfobacteriota</taxon>
        <taxon>Desulfobacteria</taxon>
        <taxon>Desulfobacterales</taxon>
        <taxon>Desulfobacteriaceae</taxon>
        <taxon>Desulfobacterium</taxon>
        <taxon>environmental samples</taxon>
    </lineage>
</organism>
<dbReference type="EMBL" id="FR695870">
    <property type="protein sequence ID" value="CBX28904.1"/>
    <property type="molecule type" value="Genomic_DNA"/>
</dbReference>
<proteinExistence type="predicted"/>
<name>E1YEE5_9BACT</name>
<gene>
    <name evidence="1" type="ORF">N47_B20500</name>
</gene>
<protein>
    <submittedName>
        <fullName evidence="1">Uncharacterized protein</fullName>
    </submittedName>
</protein>
<dbReference type="AlphaFoldDB" id="E1YEE5"/>
<evidence type="ECO:0000313" key="1">
    <source>
        <dbReference type="EMBL" id="CBX28904.1"/>
    </source>
</evidence>
<reference evidence="1" key="1">
    <citation type="journal article" date="2011" name="Environ. Microbiol.">
        <title>Genomic insights into the metabolic potential of the polycyclic aromatic hydrocarbon degrading sulfate-reducing Deltaproteobacterium N47.</title>
        <authorList>
            <person name="Bergmann F."/>
            <person name="Selesi D."/>
            <person name="Weinmaier T."/>
            <person name="Tischler P."/>
            <person name="Rattei T."/>
            <person name="Meckenstock R.U."/>
        </authorList>
    </citation>
    <scope>NUCLEOTIDE SEQUENCE</scope>
</reference>
<sequence>MAFICLKMELHWKSNPIGKVRENLPFFQKPADKNFRPVRLRIVNFWNELLIM</sequence>
<accession>E1YEE5</accession>